<gene>
    <name evidence="2" type="ORF">MFLO_14207</name>
</gene>
<feature type="compositionally biased region" description="Basic and acidic residues" evidence="1">
    <location>
        <begin position="49"/>
        <end position="61"/>
    </location>
</feature>
<accession>A0ABP3AW18</accession>
<protein>
    <submittedName>
        <fullName evidence="2">Uncharacterized protein</fullName>
    </submittedName>
</protein>
<reference evidence="2 3" key="1">
    <citation type="journal article" date="2014" name="Int. J. Syst. Evol. Microbiol.">
        <title>Listeria floridensis sp. nov., Listeria aquatica sp. nov., Listeria cornellensis sp. nov., Listeria riparia sp. nov. and Listeria grandensis sp. nov., from agricultural and natural environments.</title>
        <authorList>
            <person name="den Bakker H.C."/>
            <person name="Warchocki S."/>
            <person name="Wright E.M."/>
            <person name="Allred A.F."/>
            <person name="Ahlstrom C."/>
            <person name="Manuel C.S."/>
            <person name="Stasiewicz M.J."/>
            <person name="Burrell A."/>
            <person name="Roof S."/>
            <person name="Strawn L."/>
            <person name="Fortes E.D."/>
            <person name="Nightingale K.K."/>
            <person name="Kephart D."/>
            <person name="Wiedmann M."/>
        </authorList>
    </citation>
    <scope>NUCLEOTIDE SEQUENCE [LARGE SCALE GENOMIC DNA]</scope>
    <source>
        <strain evidence="2 3">FSL S10-1187</strain>
    </source>
</reference>
<name>A0ABP3AW18_9LIST</name>
<dbReference type="EMBL" id="AODF01000039">
    <property type="protein sequence ID" value="EUJ26118.1"/>
    <property type="molecule type" value="Genomic_DNA"/>
</dbReference>
<proteinExistence type="predicted"/>
<evidence type="ECO:0000313" key="2">
    <source>
        <dbReference type="EMBL" id="EUJ26118.1"/>
    </source>
</evidence>
<sequence length="61" mass="7351">MKQKEKRVYSEMIRGSLSANDKMARLKRTFREEIKRRTEQNQEKSSSTETKKKKEIIFNSI</sequence>
<feature type="region of interest" description="Disordered" evidence="1">
    <location>
        <begin position="33"/>
        <end position="61"/>
    </location>
</feature>
<evidence type="ECO:0000256" key="1">
    <source>
        <dbReference type="SAM" id="MobiDB-lite"/>
    </source>
</evidence>
<organism evidence="2 3">
    <name type="scientific">Listeria floridensis FSL S10-1187</name>
    <dbReference type="NCBI Taxonomy" id="1265817"/>
    <lineage>
        <taxon>Bacteria</taxon>
        <taxon>Bacillati</taxon>
        <taxon>Bacillota</taxon>
        <taxon>Bacilli</taxon>
        <taxon>Bacillales</taxon>
        <taxon>Listeriaceae</taxon>
        <taxon>Listeria</taxon>
    </lineage>
</organism>
<evidence type="ECO:0000313" key="3">
    <source>
        <dbReference type="Proteomes" id="UP000019249"/>
    </source>
</evidence>
<dbReference type="Proteomes" id="UP000019249">
    <property type="component" value="Unassembled WGS sequence"/>
</dbReference>
<feature type="compositionally biased region" description="Basic and acidic residues" evidence="1">
    <location>
        <begin position="33"/>
        <end position="42"/>
    </location>
</feature>
<keyword evidence="3" id="KW-1185">Reference proteome</keyword>
<comment type="caution">
    <text evidence="2">The sequence shown here is derived from an EMBL/GenBank/DDBJ whole genome shotgun (WGS) entry which is preliminary data.</text>
</comment>